<proteinExistence type="predicted"/>
<dbReference type="AlphaFoldDB" id="A0A1H9U990"/>
<evidence type="ECO:0000313" key="2">
    <source>
        <dbReference type="Proteomes" id="UP000198885"/>
    </source>
</evidence>
<keyword evidence="2" id="KW-1185">Reference proteome</keyword>
<dbReference type="SUPFAM" id="SSF50346">
    <property type="entry name" value="PRC-barrel domain"/>
    <property type="match status" value="1"/>
</dbReference>
<dbReference type="InterPro" id="IPR011033">
    <property type="entry name" value="PRC_barrel-like_sf"/>
</dbReference>
<name>A0A1H9U990_9RHOB</name>
<protein>
    <recommendedName>
        <fullName evidence="3">PRC-barrel domain-containing protein</fullName>
    </recommendedName>
</protein>
<dbReference type="OrthoDB" id="7865530at2"/>
<accession>A0A1H9U990</accession>
<dbReference type="STRING" id="641238.SAMN04490244_105116"/>
<dbReference type="Proteomes" id="UP000198885">
    <property type="component" value="Unassembled WGS sequence"/>
</dbReference>
<reference evidence="1 2" key="1">
    <citation type="submission" date="2016-10" db="EMBL/GenBank/DDBJ databases">
        <authorList>
            <person name="de Groot N.N."/>
        </authorList>
    </citation>
    <scope>NUCLEOTIDE SEQUENCE [LARGE SCALE GENOMIC DNA]</scope>
    <source>
        <strain evidence="1 2">DSM 23042</strain>
    </source>
</reference>
<evidence type="ECO:0000313" key="1">
    <source>
        <dbReference type="EMBL" id="SES05902.1"/>
    </source>
</evidence>
<dbReference type="EMBL" id="FOGU01000005">
    <property type="protein sequence ID" value="SES05902.1"/>
    <property type="molecule type" value="Genomic_DNA"/>
</dbReference>
<dbReference type="RefSeq" id="WP_092692862.1">
    <property type="nucleotide sequence ID" value="NZ_CBDDGO010000004.1"/>
</dbReference>
<evidence type="ECO:0008006" key="3">
    <source>
        <dbReference type="Google" id="ProtNLM"/>
    </source>
</evidence>
<gene>
    <name evidence="1" type="ORF">SAMN04490244_105116</name>
</gene>
<sequence length="215" mass="23861">MRYTLTDLMSLSAATADEEFSVVEIFHDPETLKIAYVALDIGSWLESHEVLVEIDRFGTPDVDAGRWPLSLTHDEVTHAPSWSHEDQAADMPLDWPPLVVGPFGGTYSPLLLWVQAHEESQRESGESAPDAPAGFSRMEQSGSWIGSDCFTDAGELGKLMDLEVEPGPFRLTHALIDHDGTQLRVPFTDLEYAAEQGHFVFRTEAAERVYAEQDA</sequence>
<organism evidence="1 2">
    <name type="scientific">Tranquillimonas rosea</name>
    <dbReference type="NCBI Taxonomy" id="641238"/>
    <lineage>
        <taxon>Bacteria</taxon>
        <taxon>Pseudomonadati</taxon>
        <taxon>Pseudomonadota</taxon>
        <taxon>Alphaproteobacteria</taxon>
        <taxon>Rhodobacterales</taxon>
        <taxon>Roseobacteraceae</taxon>
        <taxon>Tranquillimonas</taxon>
    </lineage>
</organism>